<dbReference type="PROSITE" id="PS51898">
    <property type="entry name" value="TYR_RECOMBINASE"/>
    <property type="match status" value="1"/>
</dbReference>
<protein>
    <recommendedName>
        <fullName evidence="4">Tyr recombinase domain-containing protein</fullName>
    </recommendedName>
</protein>
<dbReference type="GO" id="GO:0003677">
    <property type="term" value="F:DNA binding"/>
    <property type="evidence" value="ECO:0007669"/>
    <property type="project" value="UniProtKB-KW"/>
</dbReference>
<dbReference type="Proteomes" id="UP000050398">
    <property type="component" value="Unassembled WGS sequence"/>
</dbReference>
<dbReference type="CDD" id="cd00397">
    <property type="entry name" value="DNA_BRE_C"/>
    <property type="match status" value="1"/>
</dbReference>
<evidence type="ECO:0000256" key="1">
    <source>
        <dbReference type="ARBA" id="ARBA00008857"/>
    </source>
</evidence>
<accession>A0A0N8GG89</accession>
<dbReference type="RefSeq" id="WP_060674654.1">
    <property type="nucleotide sequence ID" value="NZ_LIXZ01000025.1"/>
</dbReference>
<dbReference type="Gene3D" id="1.10.443.10">
    <property type="entry name" value="Intergrase catalytic core"/>
    <property type="match status" value="1"/>
</dbReference>
<dbReference type="PATRIC" id="fig|218284.4.peg.2540"/>
<dbReference type="InterPro" id="IPR002104">
    <property type="entry name" value="Integrase_catalytic"/>
</dbReference>
<dbReference type="Pfam" id="PF00589">
    <property type="entry name" value="Phage_integrase"/>
    <property type="match status" value="1"/>
</dbReference>
<dbReference type="EMBL" id="LIXZ01000025">
    <property type="protein sequence ID" value="KPL57826.1"/>
    <property type="molecule type" value="Genomic_DNA"/>
</dbReference>
<evidence type="ECO:0000313" key="5">
    <source>
        <dbReference type="EMBL" id="KPL57826.1"/>
    </source>
</evidence>
<organism evidence="5 6">
    <name type="scientific">Rossellomorea vietnamensis</name>
    <dbReference type="NCBI Taxonomy" id="218284"/>
    <lineage>
        <taxon>Bacteria</taxon>
        <taxon>Bacillati</taxon>
        <taxon>Bacillota</taxon>
        <taxon>Bacilli</taxon>
        <taxon>Bacillales</taxon>
        <taxon>Bacillaceae</taxon>
        <taxon>Rossellomorea</taxon>
    </lineage>
</organism>
<proteinExistence type="inferred from homology"/>
<gene>
    <name evidence="5" type="ORF">AM506_19950</name>
</gene>
<dbReference type="PANTHER" id="PTHR30349">
    <property type="entry name" value="PHAGE INTEGRASE-RELATED"/>
    <property type="match status" value="1"/>
</dbReference>
<comment type="similarity">
    <text evidence="1">Belongs to the 'phage' integrase family.</text>
</comment>
<sequence>MTFNQEVSKQGSAQVAIQQLLEFHNMEELQMAAFNVLDLSGDRGATEQGDSFQQLTVEESLHFFYASSKFKSLADTSKVTYQSEGKLFGDFIIKKYGTLDLQLTEVIYPTTALLDYFGQSDFSSNTSAKKAAFFRTFIKTVVQEFYLLNKDDFDGTLRVDWNKDGLPRFYNIKQLKELLLLSKETAFGLRNYTIISVFLGSALRVSELVGITLSDIDLEEEMIMVRRKRKKKKLLPAYIQRDALHVLMKYIDFMYGHLAEDWKTLKANCGDLYVFSSTGGETAITDRAVRGMVKSLAKKAKSISDDEVEKLSVHNFRHSYAVYGIRSGINLYAMMDLMGHSTVTSLKPYAKQSRNQIKEDMEKNPIAKLL</sequence>
<keyword evidence="3" id="KW-0233">DNA recombination</keyword>
<keyword evidence="2" id="KW-0238">DNA-binding</keyword>
<reference evidence="5 6" key="1">
    <citation type="submission" date="2015-08" db="EMBL/GenBank/DDBJ databases">
        <title>Draft Genome Sequence of Bacillus vietnamensis UCD-SED5.</title>
        <authorList>
            <person name="Lee R.D."/>
            <person name="Jospin G."/>
            <person name="Lang J.M."/>
            <person name="Coil D.A."/>
            <person name="Eisen J.A."/>
        </authorList>
    </citation>
    <scope>NUCLEOTIDE SEQUENCE [LARGE SCALE GENOMIC DNA]</scope>
    <source>
        <strain evidence="5 6">UCD-SED5</strain>
    </source>
</reference>
<dbReference type="SUPFAM" id="SSF56349">
    <property type="entry name" value="DNA breaking-rejoining enzymes"/>
    <property type="match status" value="1"/>
</dbReference>
<dbReference type="GO" id="GO:0006310">
    <property type="term" value="P:DNA recombination"/>
    <property type="evidence" value="ECO:0007669"/>
    <property type="project" value="UniProtKB-KW"/>
</dbReference>
<evidence type="ECO:0000259" key="4">
    <source>
        <dbReference type="PROSITE" id="PS51898"/>
    </source>
</evidence>
<dbReference type="InterPro" id="IPR050090">
    <property type="entry name" value="Tyrosine_recombinase_XerCD"/>
</dbReference>
<name>A0A0N8GG89_9BACI</name>
<dbReference type="AlphaFoldDB" id="A0A0N8GG89"/>
<dbReference type="OrthoDB" id="9766545at2"/>
<dbReference type="InterPro" id="IPR013762">
    <property type="entry name" value="Integrase-like_cat_sf"/>
</dbReference>
<comment type="caution">
    <text evidence="5">The sequence shown here is derived from an EMBL/GenBank/DDBJ whole genome shotgun (WGS) entry which is preliminary data.</text>
</comment>
<dbReference type="InterPro" id="IPR011010">
    <property type="entry name" value="DNA_brk_join_enz"/>
</dbReference>
<dbReference type="PANTHER" id="PTHR30349:SF41">
    <property type="entry name" value="INTEGRASE_RECOMBINASE PROTEIN MJ0367-RELATED"/>
    <property type="match status" value="1"/>
</dbReference>
<evidence type="ECO:0000256" key="3">
    <source>
        <dbReference type="ARBA" id="ARBA00023172"/>
    </source>
</evidence>
<feature type="domain" description="Tyr recombinase" evidence="4">
    <location>
        <begin position="165"/>
        <end position="362"/>
    </location>
</feature>
<dbReference type="GO" id="GO:0015074">
    <property type="term" value="P:DNA integration"/>
    <property type="evidence" value="ECO:0007669"/>
    <property type="project" value="InterPro"/>
</dbReference>
<evidence type="ECO:0000313" key="6">
    <source>
        <dbReference type="Proteomes" id="UP000050398"/>
    </source>
</evidence>
<evidence type="ECO:0000256" key="2">
    <source>
        <dbReference type="ARBA" id="ARBA00023125"/>
    </source>
</evidence>